<evidence type="ECO:0000313" key="1">
    <source>
        <dbReference type="EMBL" id="PYE84190.1"/>
    </source>
</evidence>
<dbReference type="GO" id="GO:0004803">
    <property type="term" value="F:transposase activity"/>
    <property type="evidence" value="ECO:0007669"/>
    <property type="project" value="InterPro"/>
</dbReference>
<dbReference type="SUPFAM" id="SSF48295">
    <property type="entry name" value="TrpR-like"/>
    <property type="match status" value="1"/>
</dbReference>
<protein>
    <submittedName>
        <fullName evidence="1">Transposase</fullName>
    </submittedName>
</protein>
<dbReference type="Pfam" id="PF01527">
    <property type="entry name" value="HTH_Tnp_1"/>
    <property type="match status" value="1"/>
</dbReference>
<dbReference type="AlphaFoldDB" id="A0A318SQK9"/>
<evidence type="ECO:0000313" key="2">
    <source>
        <dbReference type="Proteomes" id="UP000247454"/>
    </source>
</evidence>
<dbReference type="Proteomes" id="UP000247454">
    <property type="component" value="Unassembled WGS sequence"/>
</dbReference>
<dbReference type="EMBL" id="QJTF01000053">
    <property type="protein sequence ID" value="PYE84190.1"/>
    <property type="molecule type" value="Genomic_DNA"/>
</dbReference>
<sequence length="80" mass="8841">MTEAVADRLEGAPQQPRRRWSDAFKAQIVAEALEPGASVSMIAHRVGIRPSQLFTGRRKAVEARQVRKTARGDVPARFVS</sequence>
<accession>A0A318SQK9</accession>
<organism evidence="1 2">
    <name type="scientific">Phyllobacterium leguminum</name>
    <dbReference type="NCBI Taxonomy" id="314237"/>
    <lineage>
        <taxon>Bacteria</taxon>
        <taxon>Pseudomonadati</taxon>
        <taxon>Pseudomonadota</taxon>
        <taxon>Alphaproteobacteria</taxon>
        <taxon>Hyphomicrobiales</taxon>
        <taxon>Phyllobacteriaceae</taxon>
        <taxon>Phyllobacterium</taxon>
    </lineage>
</organism>
<dbReference type="InterPro" id="IPR010921">
    <property type="entry name" value="Trp_repressor/repl_initiator"/>
</dbReference>
<comment type="caution">
    <text evidence="1">The sequence shown here is derived from an EMBL/GenBank/DDBJ whole genome shotgun (WGS) entry which is preliminary data.</text>
</comment>
<dbReference type="InterPro" id="IPR002514">
    <property type="entry name" value="Transposase_8"/>
</dbReference>
<dbReference type="RefSeq" id="WP_245411904.1">
    <property type="nucleotide sequence ID" value="NZ_QJTF01000053.1"/>
</dbReference>
<keyword evidence="2" id="KW-1185">Reference proteome</keyword>
<dbReference type="GO" id="GO:0043565">
    <property type="term" value="F:sequence-specific DNA binding"/>
    <property type="evidence" value="ECO:0007669"/>
    <property type="project" value="InterPro"/>
</dbReference>
<dbReference type="GO" id="GO:0006313">
    <property type="term" value="P:DNA transposition"/>
    <property type="evidence" value="ECO:0007669"/>
    <property type="project" value="InterPro"/>
</dbReference>
<name>A0A318SQK9_9HYPH</name>
<reference evidence="1 2" key="1">
    <citation type="submission" date="2018-06" db="EMBL/GenBank/DDBJ databases">
        <title>Genomic Encyclopedia of Type Strains, Phase III (KMG-III): the genomes of soil and plant-associated and newly described type strains.</title>
        <authorList>
            <person name="Whitman W."/>
        </authorList>
    </citation>
    <scope>NUCLEOTIDE SEQUENCE [LARGE SCALE GENOMIC DNA]</scope>
    <source>
        <strain evidence="1 2">ORS 1419</strain>
    </source>
</reference>
<gene>
    <name evidence="1" type="ORF">C7477_1532</name>
</gene>
<proteinExistence type="predicted"/>